<evidence type="ECO:0000256" key="8">
    <source>
        <dbReference type="RuleBase" id="RU000489"/>
    </source>
</evidence>
<evidence type="ECO:0000313" key="13">
    <source>
        <dbReference type="EMBL" id="EXJ87366.1"/>
    </source>
</evidence>
<dbReference type="OrthoDB" id="2425929at2759"/>
<evidence type="ECO:0000256" key="5">
    <source>
        <dbReference type="ARBA" id="ARBA00023277"/>
    </source>
</evidence>
<dbReference type="Gene3D" id="3.20.20.80">
    <property type="entry name" value="Glycosidases"/>
    <property type="match status" value="1"/>
</dbReference>
<dbReference type="GO" id="GO:0005576">
    <property type="term" value="C:extracellular region"/>
    <property type="evidence" value="ECO:0007669"/>
    <property type="project" value="TreeGrafter"/>
</dbReference>
<keyword evidence="7" id="KW-0624">Polysaccharide degradation</keyword>
<dbReference type="InterPro" id="IPR050542">
    <property type="entry name" value="Glycosyl_Hydrlase18_Chitinase"/>
</dbReference>
<gene>
    <name evidence="13" type="ORF">A1O3_04325</name>
</gene>
<dbReference type="PROSITE" id="PS51910">
    <property type="entry name" value="GH18_2"/>
    <property type="match status" value="1"/>
</dbReference>
<dbReference type="EMBL" id="AMGY01000003">
    <property type="protein sequence ID" value="EXJ87366.1"/>
    <property type="molecule type" value="Genomic_DNA"/>
</dbReference>
<dbReference type="STRING" id="1182542.W9YDQ9"/>
<proteinExistence type="inferred from homology"/>
<keyword evidence="5" id="KW-0119">Carbohydrate metabolism</keyword>
<keyword evidence="14" id="KW-1185">Reference proteome</keyword>
<dbReference type="Pfam" id="PF00704">
    <property type="entry name" value="Glyco_hydro_18"/>
    <property type="match status" value="1"/>
</dbReference>
<evidence type="ECO:0000256" key="2">
    <source>
        <dbReference type="ARBA" id="ARBA00012729"/>
    </source>
</evidence>
<dbReference type="Proteomes" id="UP000019478">
    <property type="component" value="Unassembled WGS sequence"/>
</dbReference>
<evidence type="ECO:0000256" key="9">
    <source>
        <dbReference type="RuleBase" id="RU004453"/>
    </source>
</evidence>
<evidence type="ECO:0000256" key="11">
    <source>
        <dbReference type="SAM" id="SignalP"/>
    </source>
</evidence>
<evidence type="ECO:0000256" key="1">
    <source>
        <dbReference type="ARBA" id="ARBA00000822"/>
    </source>
</evidence>
<evidence type="ECO:0000256" key="3">
    <source>
        <dbReference type="ARBA" id="ARBA00022801"/>
    </source>
</evidence>
<dbReference type="EC" id="3.2.1.14" evidence="2"/>
<evidence type="ECO:0000256" key="10">
    <source>
        <dbReference type="SAM" id="MobiDB-lite"/>
    </source>
</evidence>
<dbReference type="PANTHER" id="PTHR45708:SF49">
    <property type="entry name" value="ENDOCHITINASE"/>
    <property type="match status" value="1"/>
</dbReference>
<dbReference type="GO" id="GO:0006032">
    <property type="term" value="P:chitin catabolic process"/>
    <property type="evidence" value="ECO:0007669"/>
    <property type="project" value="UniProtKB-KW"/>
</dbReference>
<dbReference type="eggNOG" id="KOG4701">
    <property type="taxonomic scope" value="Eukaryota"/>
</dbReference>
<keyword evidence="6 8" id="KW-0326">Glycosidase</keyword>
<feature type="signal peptide" evidence="11">
    <location>
        <begin position="1"/>
        <end position="23"/>
    </location>
</feature>
<dbReference type="InterPro" id="IPR017853">
    <property type="entry name" value="GH"/>
</dbReference>
<comment type="caution">
    <text evidence="13">The sequence shown here is derived from an EMBL/GenBank/DDBJ whole genome shotgun (WGS) entry which is preliminary data.</text>
</comment>
<feature type="region of interest" description="Disordered" evidence="10">
    <location>
        <begin position="49"/>
        <end position="85"/>
    </location>
</feature>
<dbReference type="GeneID" id="19168445"/>
<dbReference type="GO" id="GO:0008843">
    <property type="term" value="F:endochitinase activity"/>
    <property type="evidence" value="ECO:0007669"/>
    <property type="project" value="UniProtKB-EC"/>
</dbReference>
<evidence type="ECO:0000256" key="4">
    <source>
        <dbReference type="ARBA" id="ARBA00023024"/>
    </source>
</evidence>
<organism evidence="13 14">
    <name type="scientific">Capronia epimyces CBS 606.96</name>
    <dbReference type="NCBI Taxonomy" id="1182542"/>
    <lineage>
        <taxon>Eukaryota</taxon>
        <taxon>Fungi</taxon>
        <taxon>Dikarya</taxon>
        <taxon>Ascomycota</taxon>
        <taxon>Pezizomycotina</taxon>
        <taxon>Eurotiomycetes</taxon>
        <taxon>Chaetothyriomycetidae</taxon>
        <taxon>Chaetothyriales</taxon>
        <taxon>Herpotrichiellaceae</taxon>
        <taxon>Capronia</taxon>
    </lineage>
</organism>
<dbReference type="PROSITE" id="PS01095">
    <property type="entry name" value="GH18_1"/>
    <property type="match status" value="1"/>
</dbReference>
<keyword evidence="11" id="KW-0732">Signal</keyword>
<evidence type="ECO:0000256" key="6">
    <source>
        <dbReference type="ARBA" id="ARBA00023295"/>
    </source>
</evidence>
<dbReference type="HOGENOM" id="CLU_007818_2_0_1"/>
<keyword evidence="3 8" id="KW-0378">Hydrolase</keyword>
<keyword evidence="4" id="KW-0146">Chitin degradation</keyword>
<dbReference type="PANTHER" id="PTHR45708">
    <property type="entry name" value="ENDOCHITINASE"/>
    <property type="match status" value="1"/>
</dbReference>
<dbReference type="GO" id="GO:0000272">
    <property type="term" value="P:polysaccharide catabolic process"/>
    <property type="evidence" value="ECO:0007669"/>
    <property type="project" value="UniProtKB-KW"/>
</dbReference>
<comment type="catalytic activity">
    <reaction evidence="1">
        <text>Random endo-hydrolysis of N-acetyl-beta-D-glucosaminide (1-&gt;4)-beta-linkages in chitin and chitodextrins.</text>
        <dbReference type="EC" id="3.2.1.14"/>
    </reaction>
</comment>
<protein>
    <recommendedName>
        <fullName evidence="2">chitinase</fullName>
        <ecNumber evidence="2">3.2.1.14</ecNumber>
    </recommendedName>
</protein>
<dbReference type="RefSeq" id="XP_007732645.1">
    <property type="nucleotide sequence ID" value="XM_007734455.1"/>
</dbReference>
<dbReference type="InterPro" id="IPR001579">
    <property type="entry name" value="Glyco_hydro_18_chit_AS"/>
</dbReference>
<reference evidence="13 14" key="1">
    <citation type="submission" date="2013-03" db="EMBL/GenBank/DDBJ databases">
        <title>The Genome Sequence of Capronia epimyces CBS 606.96.</title>
        <authorList>
            <consortium name="The Broad Institute Genomics Platform"/>
            <person name="Cuomo C."/>
            <person name="de Hoog S."/>
            <person name="Gorbushina A."/>
            <person name="Walker B."/>
            <person name="Young S.K."/>
            <person name="Zeng Q."/>
            <person name="Gargeya S."/>
            <person name="Fitzgerald M."/>
            <person name="Haas B."/>
            <person name="Abouelleil A."/>
            <person name="Allen A.W."/>
            <person name="Alvarado L."/>
            <person name="Arachchi H.M."/>
            <person name="Berlin A.M."/>
            <person name="Chapman S.B."/>
            <person name="Gainer-Dewar J."/>
            <person name="Goldberg J."/>
            <person name="Griggs A."/>
            <person name="Gujja S."/>
            <person name="Hansen M."/>
            <person name="Howarth C."/>
            <person name="Imamovic A."/>
            <person name="Ireland A."/>
            <person name="Larimer J."/>
            <person name="McCowan C."/>
            <person name="Murphy C."/>
            <person name="Pearson M."/>
            <person name="Poon T.W."/>
            <person name="Priest M."/>
            <person name="Roberts A."/>
            <person name="Saif S."/>
            <person name="Shea T."/>
            <person name="Sisk P."/>
            <person name="Sykes S."/>
            <person name="Wortman J."/>
            <person name="Nusbaum C."/>
            <person name="Birren B."/>
        </authorList>
    </citation>
    <scope>NUCLEOTIDE SEQUENCE [LARGE SCALE GENOMIC DNA]</scope>
    <source>
        <strain evidence="13 14">CBS 606.96</strain>
    </source>
</reference>
<feature type="chain" id="PRO_5004932713" description="chitinase" evidence="11">
    <location>
        <begin position="24"/>
        <end position="537"/>
    </location>
</feature>
<evidence type="ECO:0000259" key="12">
    <source>
        <dbReference type="PROSITE" id="PS51910"/>
    </source>
</evidence>
<dbReference type="AlphaFoldDB" id="W9YDQ9"/>
<dbReference type="SUPFAM" id="SSF51445">
    <property type="entry name" value="(Trans)glycosidases"/>
    <property type="match status" value="1"/>
</dbReference>
<evidence type="ECO:0000313" key="14">
    <source>
        <dbReference type="Proteomes" id="UP000019478"/>
    </source>
</evidence>
<evidence type="ECO:0000256" key="7">
    <source>
        <dbReference type="ARBA" id="ARBA00023326"/>
    </source>
</evidence>
<dbReference type="InterPro" id="IPR001223">
    <property type="entry name" value="Glyco_hydro18_cat"/>
</dbReference>
<accession>W9YDQ9</accession>
<comment type="similarity">
    <text evidence="9">Belongs to the glycosyl hydrolase 18 family.</text>
</comment>
<sequence length="537" mass="56809">MAALRRLFLFLIASALCLNLTFAQEGSWGDIAISLEEVLDAMRQSHEDYLAQSGSKPSRRDAGFGRPNYWQPLAPSQRPSSPEDFSDQLSQLVASLGSSLEELIQLISSQFGIGALQSGSPPLQSTILPITRLSTRVSVTTSAAIHATTTATGPGVTVSLTTVGSTSTSSLPAVTYSFNPQASDLNVVYYSQTDLTPVISLDQVCGDDSIDMVIIAFVTALFSDGGYPAMNMASNCWAPNAAQQAAGAMKLLDCVGDGFASKIDRCQKKGKKVLLSLGGAFGDLDMASEEKAVEAAHTLWSLFLGGADPNLQALRPYGTVVLDGIDIDNETPSNGVYLPTLASTLRQLFTSDTSKAYYLSAAPQCPRPDASIPVSQLAGSIDFFSVQFYNNPSCQLNADGFFASLQAWSDDLLTDTGDTVPTATGTGGTPSMRMRIRPKRQPQTSASSAPESNFLNVNNGISAPRLLIGTPAFAGAGSGYVDVATYKTILQRVKAMGLRNLAGAMFWDGAYQEVSGEVIDSSGRNTTFAEVVKNVLA</sequence>
<name>W9YDQ9_9EURO</name>
<feature type="domain" description="GH18" evidence="12">
    <location>
        <begin position="184"/>
        <end position="537"/>
    </location>
</feature>